<evidence type="ECO:0000256" key="5">
    <source>
        <dbReference type="ARBA" id="ARBA00023136"/>
    </source>
</evidence>
<evidence type="ECO:0000313" key="8">
    <source>
        <dbReference type="Proteomes" id="UP001159405"/>
    </source>
</evidence>
<keyword evidence="8" id="KW-1185">Reference proteome</keyword>
<dbReference type="Proteomes" id="UP001159405">
    <property type="component" value="Unassembled WGS sequence"/>
</dbReference>
<comment type="caution">
    <text evidence="7">The sequence shown here is derived from an EMBL/GenBank/DDBJ whole genome shotgun (WGS) entry which is preliminary data.</text>
</comment>
<reference evidence="7 8" key="1">
    <citation type="submission" date="2022-05" db="EMBL/GenBank/DDBJ databases">
        <authorList>
            <consortium name="Genoscope - CEA"/>
            <person name="William W."/>
        </authorList>
    </citation>
    <scope>NUCLEOTIDE SEQUENCE [LARGE SCALE GENOMIC DNA]</scope>
</reference>
<comment type="similarity">
    <text evidence="2">Belongs to the ADIPOR family.</text>
</comment>
<dbReference type="PANTHER" id="PTHR20855:SF138">
    <property type="entry name" value="PROGESTIN AND ADIPOQ RECEPTOR FAMILY MEMBER 4"/>
    <property type="match status" value="1"/>
</dbReference>
<dbReference type="PANTHER" id="PTHR20855">
    <property type="entry name" value="ADIPOR/PROGESTIN RECEPTOR-RELATED"/>
    <property type="match status" value="1"/>
</dbReference>
<feature type="transmembrane region" description="Helical" evidence="6">
    <location>
        <begin position="223"/>
        <end position="242"/>
    </location>
</feature>
<comment type="subcellular location">
    <subcellularLocation>
        <location evidence="1">Membrane</location>
        <topology evidence="1">Multi-pass membrane protein</topology>
    </subcellularLocation>
</comment>
<evidence type="ECO:0008006" key="9">
    <source>
        <dbReference type="Google" id="ProtNLM"/>
    </source>
</evidence>
<feature type="transmembrane region" description="Helical" evidence="6">
    <location>
        <begin position="70"/>
        <end position="91"/>
    </location>
</feature>
<feature type="transmembrane region" description="Helical" evidence="6">
    <location>
        <begin position="132"/>
        <end position="155"/>
    </location>
</feature>
<protein>
    <recommendedName>
        <fullName evidence="9">Progestin and adipoQ receptor family member 4</fullName>
    </recommendedName>
</protein>
<accession>A0ABN8QXW2</accession>
<keyword evidence="4 6" id="KW-1133">Transmembrane helix</keyword>
<evidence type="ECO:0000256" key="1">
    <source>
        <dbReference type="ARBA" id="ARBA00004141"/>
    </source>
</evidence>
<evidence type="ECO:0000256" key="4">
    <source>
        <dbReference type="ARBA" id="ARBA00022989"/>
    </source>
</evidence>
<dbReference type="EMBL" id="CALNXK010000164">
    <property type="protein sequence ID" value="CAH3171471.1"/>
    <property type="molecule type" value="Genomic_DNA"/>
</dbReference>
<name>A0ABN8QXW2_9CNID</name>
<dbReference type="Pfam" id="PF03006">
    <property type="entry name" value="HlyIII"/>
    <property type="match status" value="1"/>
</dbReference>
<gene>
    <name evidence="7" type="ORF">PLOB_00011954</name>
</gene>
<feature type="transmembrane region" description="Helical" evidence="6">
    <location>
        <begin position="161"/>
        <end position="182"/>
    </location>
</feature>
<evidence type="ECO:0000256" key="3">
    <source>
        <dbReference type="ARBA" id="ARBA00022692"/>
    </source>
</evidence>
<proteinExistence type="inferred from homology"/>
<dbReference type="InterPro" id="IPR004254">
    <property type="entry name" value="AdipoR/HlyIII-related"/>
</dbReference>
<organism evidence="7 8">
    <name type="scientific">Porites lobata</name>
    <dbReference type="NCBI Taxonomy" id="104759"/>
    <lineage>
        <taxon>Eukaryota</taxon>
        <taxon>Metazoa</taxon>
        <taxon>Cnidaria</taxon>
        <taxon>Anthozoa</taxon>
        <taxon>Hexacorallia</taxon>
        <taxon>Scleractinia</taxon>
        <taxon>Fungiina</taxon>
        <taxon>Poritidae</taxon>
        <taxon>Porites</taxon>
    </lineage>
</organism>
<evidence type="ECO:0000313" key="7">
    <source>
        <dbReference type="EMBL" id="CAH3171471.1"/>
    </source>
</evidence>
<sequence>MQEETHRNHFRNNHFVENRKSDNKTRLHRLESCPPWLQFNKYILDGYRCNLSTGQCVESLFYIHNESFNIYSHGIPCAVILVLIPLTASAACLVDPMWFFFHFFACFAPFFASPIYHLFMRHQGGCDTYQQLLTFDVCGVWVINALGGLCGIRATLYCMPFWGTFSLTFYILVSLLSIFLILKANSAKERFKPLIVFGVMRYFFISVRLSLYAFNRTTIITPIPYYLCMDLLAFIGGTLNVARIPERWFPGRCDYIGNSHQIMHVLTVISVYCLHVGSVRDFNWMQDAVCH</sequence>
<feature type="transmembrane region" description="Helical" evidence="6">
    <location>
        <begin position="97"/>
        <end position="120"/>
    </location>
</feature>
<keyword evidence="5 6" id="KW-0472">Membrane</keyword>
<evidence type="ECO:0000256" key="6">
    <source>
        <dbReference type="SAM" id="Phobius"/>
    </source>
</evidence>
<feature type="transmembrane region" description="Helical" evidence="6">
    <location>
        <begin position="194"/>
        <end position="211"/>
    </location>
</feature>
<evidence type="ECO:0000256" key="2">
    <source>
        <dbReference type="ARBA" id="ARBA00007018"/>
    </source>
</evidence>
<keyword evidence="3 6" id="KW-0812">Transmembrane</keyword>